<dbReference type="EMBL" id="JABXWD010000029">
    <property type="protein sequence ID" value="MBV6340514.1"/>
    <property type="molecule type" value="Genomic_DNA"/>
</dbReference>
<reference evidence="1 2" key="1">
    <citation type="journal article" date="2020" name="J Geophys Res Biogeosci">
        <title>Magnetotaxis as an Adaptation to Enable Bacterial Shuttling of Microbial Sulfur and Sulfur Cycling Across Aquatic Oxic#Anoxic Interfaces.</title>
        <authorList>
            <person name="Li J."/>
            <person name="Liu P."/>
            <person name="Wang J."/>
            <person name="Roberts A.P."/>
            <person name="Pan Y."/>
        </authorList>
    </citation>
    <scope>NUCLEOTIDE SEQUENCE [LARGE SCALE GENOMIC DNA]</scope>
    <source>
        <strain evidence="1 2">MYR-1_YQ</strain>
    </source>
</reference>
<dbReference type="PANTHER" id="PTHR42972:SF8">
    <property type="entry name" value="POLYHYDROXYBUTYRATE DEPOLYMERASE"/>
    <property type="match status" value="1"/>
</dbReference>
<sequence length="344" mass="38382">MAGHTLESYNVDRSQISLSGFSSGGHMAVQVHVTHSAIFNGIAVFSGAPYYHFSKDKLFGAMMKCFNQELNPSGFLNDVYKMAVAGNFEIDKLIFNLTESLNEKIDLPASINETRKMATAGKINAPSHMANQNVYLYAAEYDTIVAPAFMDLVYKYYLNFVSNSNIKYIKLKNAQHGMPTDNFGKPCNSQELPFINNCNYNGAGEALRHIYGRLNPPVAATGNFVPFNQAEFYSGSYLCDTGYMYVPTACHKDGGTSCRLHVVFHGCMQNPEWVGDIFYKRAGFNEWAEANNIIVLYPQTKNGPVINPAGCWDFFGYENPDFYNNQGPQIKAIKAMIDRIAAQR</sequence>
<organism evidence="1 2">
    <name type="scientific">Candidatus Magnetobacterium casense</name>
    <dbReference type="NCBI Taxonomy" id="1455061"/>
    <lineage>
        <taxon>Bacteria</taxon>
        <taxon>Pseudomonadati</taxon>
        <taxon>Nitrospirota</taxon>
        <taxon>Thermodesulfovibrionia</taxon>
        <taxon>Thermodesulfovibrionales</taxon>
        <taxon>Candidatus Magnetobacteriaceae</taxon>
        <taxon>Candidatus Magnetobacterium</taxon>
    </lineage>
</organism>
<accession>A0ABS6RV54</accession>
<comment type="caution">
    <text evidence="1">The sequence shown here is derived from an EMBL/GenBank/DDBJ whole genome shotgun (WGS) entry which is preliminary data.</text>
</comment>
<proteinExistence type="predicted"/>
<dbReference type="Proteomes" id="UP001196980">
    <property type="component" value="Unassembled WGS sequence"/>
</dbReference>
<evidence type="ECO:0000313" key="1">
    <source>
        <dbReference type="EMBL" id="MBV6340514.1"/>
    </source>
</evidence>
<keyword evidence="2" id="KW-1185">Reference proteome</keyword>
<dbReference type="PANTHER" id="PTHR42972">
    <property type="entry name" value="TOL-PAL SYSTEM PROTEIN TOLB"/>
    <property type="match status" value="1"/>
</dbReference>
<dbReference type="RefSeq" id="WP_218251135.1">
    <property type="nucleotide sequence ID" value="NZ_JABXWD010000029.1"/>
</dbReference>
<name>A0ABS6RV54_9BACT</name>
<evidence type="ECO:0008006" key="3">
    <source>
        <dbReference type="Google" id="ProtNLM"/>
    </source>
</evidence>
<protein>
    <recommendedName>
        <fullName evidence="3">Poly(3-hydroxybutyrate) depolymerase</fullName>
    </recommendedName>
</protein>
<evidence type="ECO:0000313" key="2">
    <source>
        <dbReference type="Proteomes" id="UP001196980"/>
    </source>
</evidence>
<gene>
    <name evidence="1" type="ORF">HWQ67_02835</name>
</gene>